<dbReference type="Gene3D" id="3.40.50.300">
    <property type="entry name" value="P-loop containing nucleotide triphosphate hydrolases"/>
    <property type="match status" value="1"/>
</dbReference>
<dbReference type="Pfam" id="PF13401">
    <property type="entry name" value="AAA_22"/>
    <property type="match status" value="1"/>
</dbReference>
<dbReference type="PANTHER" id="PTHR35807:SF1">
    <property type="entry name" value="TRANSCRIPTIONAL REGULATOR REDD"/>
    <property type="match status" value="1"/>
</dbReference>
<dbReference type="Gene3D" id="1.25.40.10">
    <property type="entry name" value="Tetratricopeptide repeat domain"/>
    <property type="match status" value="1"/>
</dbReference>
<dbReference type="SUPFAM" id="SSF52540">
    <property type="entry name" value="P-loop containing nucleoside triphosphate hydrolases"/>
    <property type="match status" value="1"/>
</dbReference>
<dbReference type="EMBL" id="BAAALF010000156">
    <property type="protein sequence ID" value="GAA1263136.1"/>
    <property type="molecule type" value="Genomic_DNA"/>
</dbReference>
<gene>
    <name evidence="6" type="ORF">GCM10009665_60930</name>
</gene>
<dbReference type="InterPro" id="IPR011990">
    <property type="entry name" value="TPR-like_helical_dom_sf"/>
</dbReference>
<evidence type="ECO:0000259" key="5">
    <source>
        <dbReference type="SMART" id="SM01043"/>
    </source>
</evidence>
<dbReference type="Pfam" id="PF03704">
    <property type="entry name" value="BTAD"/>
    <property type="match status" value="1"/>
</dbReference>
<keyword evidence="7" id="KW-1185">Reference proteome</keyword>
<organism evidence="6 7">
    <name type="scientific">Kitasatospora nipponensis</name>
    <dbReference type="NCBI Taxonomy" id="258049"/>
    <lineage>
        <taxon>Bacteria</taxon>
        <taxon>Bacillati</taxon>
        <taxon>Actinomycetota</taxon>
        <taxon>Actinomycetes</taxon>
        <taxon>Kitasatosporales</taxon>
        <taxon>Streptomycetaceae</taxon>
        <taxon>Kitasatospora</taxon>
    </lineage>
</organism>
<protein>
    <recommendedName>
        <fullName evidence="5">Bacterial transcriptional activator domain-containing protein</fullName>
    </recommendedName>
</protein>
<dbReference type="CDD" id="cd15831">
    <property type="entry name" value="BTAD"/>
    <property type="match status" value="1"/>
</dbReference>
<reference evidence="7" key="1">
    <citation type="journal article" date="2019" name="Int. J. Syst. Evol. Microbiol.">
        <title>The Global Catalogue of Microorganisms (GCM) 10K type strain sequencing project: providing services to taxonomists for standard genome sequencing and annotation.</title>
        <authorList>
            <consortium name="The Broad Institute Genomics Platform"/>
            <consortium name="The Broad Institute Genome Sequencing Center for Infectious Disease"/>
            <person name="Wu L."/>
            <person name="Ma J."/>
        </authorList>
    </citation>
    <scope>NUCLEOTIDE SEQUENCE [LARGE SCALE GENOMIC DNA]</scope>
    <source>
        <strain evidence="7">JCM 13004</strain>
    </source>
</reference>
<evidence type="ECO:0000256" key="3">
    <source>
        <dbReference type="ARBA" id="ARBA00023163"/>
    </source>
</evidence>
<evidence type="ECO:0000256" key="2">
    <source>
        <dbReference type="ARBA" id="ARBA00023015"/>
    </source>
</evidence>
<dbReference type="SMART" id="SM01043">
    <property type="entry name" value="BTAD"/>
    <property type="match status" value="1"/>
</dbReference>
<dbReference type="Proteomes" id="UP001500037">
    <property type="component" value="Unassembled WGS sequence"/>
</dbReference>
<evidence type="ECO:0000256" key="4">
    <source>
        <dbReference type="SAM" id="MobiDB-lite"/>
    </source>
</evidence>
<comment type="caution">
    <text evidence="6">The sequence shown here is derived from an EMBL/GenBank/DDBJ whole genome shotgun (WGS) entry which is preliminary data.</text>
</comment>
<dbReference type="InterPro" id="IPR049945">
    <property type="entry name" value="AAA_22"/>
</dbReference>
<dbReference type="InterPro" id="IPR051677">
    <property type="entry name" value="AfsR-DnrI-RedD_regulator"/>
</dbReference>
<dbReference type="InterPro" id="IPR005158">
    <property type="entry name" value="BTAD"/>
</dbReference>
<dbReference type="SUPFAM" id="SSF48452">
    <property type="entry name" value="TPR-like"/>
    <property type="match status" value="1"/>
</dbReference>
<dbReference type="PANTHER" id="PTHR35807">
    <property type="entry name" value="TRANSCRIPTIONAL REGULATOR REDD-RELATED"/>
    <property type="match status" value="1"/>
</dbReference>
<evidence type="ECO:0000313" key="7">
    <source>
        <dbReference type="Proteomes" id="UP001500037"/>
    </source>
</evidence>
<sequence>MSRAGGYVLELADQGLDAAEFDLLADAAARQDREEAAASLYRQALGLWTGTALSGVPGPYAERQRERLTERRSAVLESCLELELGLGGHARLVEELTALCAEHPLRESPRGLLMTALYRGGRQAEALEVFADARRVLADELGVGPGTDLRRLQRRILCADPELAPPAPALSRTPAPATVPAPAAAPPPTTVPAQLPPDVGDFTGRVAESELIANGLTGGRSTPAVVVVSGAAGIGKTTLAVRSARTVRAAFADGQLYADLNGARGEPADPAEVLGGFLRALGVPAPAVPEQLADRAELYRTLLAGRRVLVVLDEARDEEQVGHLLPGSSSCAALVTSRARLRGPLFSREVELGLFTPGEAVEFLTAVVGRSRTAAEPTATQETAAACGYLPLALRVAATKIAARPAWSIAAFAARLEDEERRLSELRVGDLAVETELRLGYRRLPHELADAFRRLAGRDLATVPGYSTEQAATALGLAEDAAADTLERLVDAGMLDQPEDDRYRFHDLVRLFARAEAAATDPVSLR</sequence>
<feature type="region of interest" description="Disordered" evidence="4">
    <location>
        <begin position="163"/>
        <end position="199"/>
    </location>
</feature>
<dbReference type="PRINTS" id="PR00364">
    <property type="entry name" value="DISEASERSIST"/>
</dbReference>
<keyword evidence="3" id="KW-0804">Transcription</keyword>
<accession>A0ABP4HIU3</accession>
<evidence type="ECO:0000313" key="6">
    <source>
        <dbReference type="EMBL" id="GAA1263136.1"/>
    </source>
</evidence>
<keyword evidence="2" id="KW-0805">Transcription regulation</keyword>
<feature type="domain" description="Bacterial transcriptional activator" evidence="5">
    <location>
        <begin position="16"/>
        <end position="157"/>
    </location>
</feature>
<name>A0ABP4HIU3_9ACTN</name>
<feature type="compositionally biased region" description="Pro residues" evidence="4">
    <location>
        <begin position="177"/>
        <end position="190"/>
    </location>
</feature>
<proteinExistence type="predicted"/>
<keyword evidence="1" id="KW-0902">Two-component regulatory system</keyword>
<evidence type="ECO:0000256" key="1">
    <source>
        <dbReference type="ARBA" id="ARBA00023012"/>
    </source>
</evidence>
<dbReference type="InterPro" id="IPR027417">
    <property type="entry name" value="P-loop_NTPase"/>
</dbReference>